<reference evidence="2 3" key="1">
    <citation type="journal article" date="2007" name="PLoS Genet.">
        <title>Patterns and implications of gene gain and loss in the evolution of Prochlorococcus.</title>
        <authorList>
            <person name="Kettler G.C."/>
            <person name="Martiny A.C."/>
            <person name="Huang K."/>
            <person name="Zucker J."/>
            <person name="Coleman M.L."/>
            <person name="Rodrigue S."/>
            <person name="Chen F."/>
            <person name="Lapidus A."/>
            <person name="Ferriera S."/>
            <person name="Johnson J."/>
            <person name="Steglich C."/>
            <person name="Church G.M."/>
            <person name="Richardson P."/>
            <person name="Chisholm S.W."/>
        </authorList>
    </citation>
    <scope>NUCLEOTIDE SEQUENCE [LARGE SCALE GENOMIC DNA]</scope>
    <source>
        <strain evidence="2 3">MIT 9303</strain>
    </source>
</reference>
<dbReference type="Gene3D" id="2.30.42.10">
    <property type="match status" value="1"/>
</dbReference>
<protein>
    <submittedName>
        <fullName evidence="2">PDZ domain (Also known as DHR or GLGF)</fullName>
    </submittedName>
</protein>
<dbReference type="InterPro" id="IPR041489">
    <property type="entry name" value="PDZ_6"/>
</dbReference>
<gene>
    <name evidence="2" type="ordered locus">P9303_15101</name>
</gene>
<evidence type="ECO:0000313" key="2">
    <source>
        <dbReference type="EMBL" id="ABM78254.1"/>
    </source>
</evidence>
<accession>A2C9U4</accession>
<dbReference type="InterPro" id="IPR001478">
    <property type="entry name" value="PDZ"/>
</dbReference>
<dbReference type="SMART" id="SM00228">
    <property type="entry name" value="PDZ"/>
    <property type="match status" value="1"/>
</dbReference>
<dbReference type="STRING" id="59922.P9303_15101"/>
<dbReference type="PIRSF" id="PIRSF016493">
    <property type="entry name" value="Glycyl_aminpptds"/>
    <property type="match status" value="1"/>
</dbReference>
<sequence length="565" mass="63710">MVEVVDVHLDLCDKASQTFKVSLKWKPRTHRQSWSLPIWTPGSYTIRDHVQHLHSLSLSQASNDCQVQRIGPSGWKADLDTLDLVTLCYVIEARQLTVRTCYLDPEFASLCLAAAVMEIDGQRWTPHCLTLDLPVGWNAYVPLAGEETLWAKDFDHLVDAPVHAGCFVSQPFVVKKNSHQLLCIGDPPMGWPANLVNDVSAVCKATCCLMDEHPPAGDLYQLVIHMLETGYGGLEHDYGAVLHYSWRALTEPDGYRKLLQLIGHEYLHQWNVRRLRPREYRPYDYSQAVISDGLWFAEGITSYLDLTLPFLAGLSDRSTLLKDLSLEFSPLLINPGRQLQSLADSSREAWVKLYKATPASADSQVSYYKLGAAMAFCLDVRLRQQNSSLTQVLRDLWRKFGRSHRGYSRLDIKAAIAKFDPNTANEVDAWLDQPDSLPLTSIVKDLGLRFEERYSNKRETGLTLVEREGLVLVSRVSPSSPAHNAGLVVGDELLAVGGFRLRKVDDLCKLISNEEPVSIIYSRRGRLSETELSSGLPQVDHWEIIIDSEAPSELSNLRDQWFQII</sequence>
<dbReference type="Pfam" id="PF17820">
    <property type="entry name" value="PDZ_6"/>
    <property type="match status" value="1"/>
</dbReference>
<dbReference type="Pfam" id="PF05299">
    <property type="entry name" value="Peptidase_M61"/>
    <property type="match status" value="1"/>
</dbReference>
<evidence type="ECO:0000259" key="1">
    <source>
        <dbReference type="PROSITE" id="PS50106"/>
    </source>
</evidence>
<dbReference type="Gene3D" id="1.10.390.10">
    <property type="entry name" value="Neutral Protease Domain 2"/>
    <property type="match status" value="1"/>
</dbReference>
<name>A2C9U4_PROM3</name>
<dbReference type="SUPFAM" id="SSF50156">
    <property type="entry name" value="PDZ domain-like"/>
    <property type="match status" value="1"/>
</dbReference>
<dbReference type="AlphaFoldDB" id="A2C9U4"/>
<dbReference type="InterPro" id="IPR036034">
    <property type="entry name" value="PDZ_sf"/>
</dbReference>
<feature type="domain" description="PDZ" evidence="1">
    <location>
        <begin position="447"/>
        <end position="502"/>
    </location>
</feature>
<dbReference type="InterPro" id="IPR027268">
    <property type="entry name" value="Peptidase_M4/M1_CTD_sf"/>
</dbReference>
<dbReference type="SUPFAM" id="SSF55486">
    <property type="entry name" value="Metalloproteases ('zincins'), catalytic domain"/>
    <property type="match status" value="1"/>
</dbReference>
<proteinExistence type="predicted"/>
<organism evidence="2 3">
    <name type="scientific">Prochlorococcus marinus (strain MIT 9303)</name>
    <dbReference type="NCBI Taxonomy" id="59922"/>
    <lineage>
        <taxon>Bacteria</taxon>
        <taxon>Bacillati</taxon>
        <taxon>Cyanobacteriota</taxon>
        <taxon>Cyanophyceae</taxon>
        <taxon>Synechococcales</taxon>
        <taxon>Prochlorococcaceae</taxon>
        <taxon>Prochlorococcus</taxon>
    </lineage>
</organism>
<dbReference type="Pfam" id="PF17899">
    <property type="entry name" value="Peptidase_M61_N"/>
    <property type="match status" value="1"/>
</dbReference>
<dbReference type="EMBL" id="CP000554">
    <property type="protein sequence ID" value="ABM78254.1"/>
    <property type="molecule type" value="Genomic_DNA"/>
</dbReference>
<dbReference type="BioCyc" id="PMAR59922:G1G80-1307-MONOMER"/>
<evidence type="ECO:0000313" key="3">
    <source>
        <dbReference type="Proteomes" id="UP000002274"/>
    </source>
</evidence>
<dbReference type="Proteomes" id="UP000002274">
    <property type="component" value="Chromosome"/>
</dbReference>
<dbReference type="InterPro" id="IPR040756">
    <property type="entry name" value="Peptidase_M61_N"/>
</dbReference>
<dbReference type="KEGG" id="pmf:P9303_15101"/>
<dbReference type="InterPro" id="IPR007963">
    <property type="entry name" value="Peptidase_M61_catalytic"/>
</dbReference>
<dbReference type="RefSeq" id="WP_011826147.1">
    <property type="nucleotide sequence ID" value="NC_008820.1"/>
</dbReference>
<dbReference type="PROSITE" id="PS50106">
    <property type="entry name" value="PDZ"/>
    <property type="match status" value="1"/>
</dbReference>
<dbReference type="HOGENOM" id="CLU_022755_0_1_3"/>
<dbReference type="Gene3D" id="2.60.40.3650">
    <property type="match status" value="1"/>
</dbReference>
<dbReference type="InterPro" id="IPR024191">
    <property type="entry name" value="Peptidase_M61"/>
</dbReference>